<evidence type="ECO:0000313" key="2">
    <source>
        <dbReference type="Proteomes" id="UP000257109"/>
    </source>
</evidence>
<feature type="non-terminal residue" evidence="1">
    <location>
        <position position="1"/>
    </location>
</feature>
<protein>
    <submittedName>
        <fullName evidence="1">Uncharacterized protein</fullName>
    </submittedName>
</protein>
<dbReference type="OrthoDB" id="1433031at2759"/>
<keyword evidence="2" id="KW-1185">Reference proteome</keyword>
<evidence type="ECO:0000313" key="1">
    <source>
        <dbReference type="EMBL" id="RDX97538.1"/>
    </source>
</evidence>
<dbReference type="Proteomes" id="UP000257109">
    <property type="component" value="Unassembled WGS sequence"/>
</dbReference>
<name>A0A371H3Z5_MUCPR</name>
<proteinExistence type="predicted"/>
<comment type="caution">
    <text evidence="1">The sequence shown here is derived from an EMBL/GenBank/DDBJ whole genome shotgun (WGS) entry which is preliminary data.</text>
</comment>
<reference evidence="1" key="1">
    <citation type="submission" date="2018-05" db="EMBL/GenBank/DDBJ databases">
        <title>Draft genome of Mucuna pruriens seed.</title>
        <authorList>
            <person name="Nnadi N.E."/>
            <person name="Vos R."/>
            <person name="Hasami M.H."/>
            <person name="Devisetty U.K."/>
            <person name="Aguiy J.C."/>
        </authorList>
    </citation>
    <scope>NUCLEOTIDE SEQUENCE [LARGE SCALE GENOMIC DNA]</scope>
    <source>
        <strain evidence="1">JCA_2017</strain>
    </source>
</reference>
<organism evidence="1 2">
    <name type="scientific">Mucuna pruriens</name>
    <name type="common">Velvet bean</name>
    <name type="synonym">Dolichos pruriens</name>
    <dbReference type="NCBI Taxonomy" id="157652"/>
    <lineage>
        <taxon>Eukaryota</taxon>
        <taxon>Viridiplantae</taxon>
        <taxon>Streptophyta</taxon>
        <taxon>Embryophyta</taxon>
        <taxon>Tracheophyta</taxon>
        <taxon>Spermatophyta</taxon>
        <taxon>Magnoliopsida</taxon>
        <taxon>eudicotyledons</taxon>
        <taxon>Gunneridae</taxon>
        <taxon>Pentapetalae</taxon>
        <taxon>rosids</taxon>
        <taxon>fabids</taxon>
        <taxon>Fabales</taxon>
        <taxon>Fabaceae</taxon>
        <taxon>Papilionoideae</taxon>
        <taxon>50 kb inversion clade</taxon>
        <taxon>NPAAA clade</taxon>
        <taxon>indigoferoid/millettioid clade</taxon>
        <taxon>Phaseoleae</taxon>
        <taxon>Mucuna</taxon>
    </lineage>
</organism>
<dbReference type="AlphaFoldDB" id="A0A371H3Z5"/>
<sequence>MAKGSNDGSSRSRLNNLSSQHIADYHSLTNASTSTPNHPPTGTVSIHCSGTQNSFNNYGEGSQDFRDATINSASRNILVRNRTDTCSGTIASFNNRGSGSQDFQAAQINSGCNSAVTAAQSSNHLSARFARILNIGNSGRKFREQDRVSVSGTLHSFNNHGNGSQSFNAANINSAANSIDPLKKAPVEVSPWANHPQYITSSFASFKVVEDYLGGCEDKEPRYVDSWGKVLMFPPFLDPILGLKDARD</sequence>
<gene>
    <name evidence="1" type="ORF">CR513_19683</name>
</gene>
<accession>A0A371H3Z5</accession>
<dbReference type="EMBL" id="QJKJ01003626">
    <property type="protein sequence ID" value="RDX97538.1"/>
    <property type="molecule type" value="Genomic_DNA"/>
</dbReference>